<evidence type="ECO:0000259" key="2">
    <source>
        <dbReference type="Pfam" id="PF14344"/>
    </source>
</evidence>
<dbReference type="STRING" id="425514.SAMN05443550_10359"/>
<gene>
    <name evidence="3" type="ORF">SAMN05443550_10359</name>
</gene>
<dbReference type="PROSITE" id="PS51257">
    <property type="entry name" value="PROKAR_LIPOPROTEIN"/>
    <property type="match status" value="1"/>
</dbReference>
<name>A0A1H4AQ71_9SPHI</name>
<keyword evidence="1" id="KW-0732">Signal</keyword>
<accession>A0A1H4AQ71</accession>
<dbReference type="InterPro" id="IPR025510">
    <property type="entry name" value="DUF4397"/>
</dbReference>
<dbReference type="EMBL" id="FNRA01000003">
    <property type="protein sequence ID" value="SEA38036.1"/>
    <property type="molecule type" value="Genomic_DNA"/>
</dbReference>
<dbReference type="OrthoDB" id="9792011at2"/>
<evidence type="ECO:0000313" key="4">
    <source>
        <dbReference type="Proteomes" id="UP000198850"/>
    </source>
</evidence>
<feature type="domain" description="DUF4397" evidence="2">
    <location>
        <begin position="46"/>
        <end position="155"/>
    </location>
</feature>
<dbReference type="Pfam" id="PF14344">
    <property type="entry name" value="DUF4397"/>
    <property type="match status" value="1"/>
</dbReference>
<evidence type="ECO:0000313" key="3">
    <source>
        <dbReference type="EMBL" id="SEA38036.1"/>
    </source>
</evidence>
<proteinExistence type="predicted"/>
<keyword evidence="4" id="KW-1185">Reference proteome</keyword>
<evidence type="ECO:0000256" key="1">
    <source>
        <dbReference type="SAM" id="SignalP"/>
    </source>
</evidence>
<dbReference type="RefSeq" id="WP_090555731.1">
    <property type="nucleotide sequence ID" value="NZ_FNRA01000003.1"/>
</dbReference>
<reference evidence="3 4" key="1">
    <citation type="submission" date="2016-10" db="EMBL/GenBank/DDBJ databases">
        <authorList>
            <person name="de Groot N.N."/>
        </authorList>
    </citation>
    <scope>NUCLEOTIDE SEQUENCE [LARGE SCALE GENOMIC DNA]</scope>
    <source>
        <strain evidence="3 4">DSM 19033</strain>
    </source>
</reference>
<protein>
    <recommendedName>
        <fullName evidence="2">DUF4397 domain-containing protein</fullName>
    </recommendedName>
</protein>
<sequence>MKLNPTLFSKKTGRSSILIAMLPAAIFFSSCSNHDDNVAVPNQAAFSVTNASPTKTPLDFYLDNQKVTTRGTLPTGSNTGYFLAVSGTRTGVVTASGSTTSLHTEKLKLETDRFHTIFIINSADTLSFLNLTDNFNNPQQGKALIRFVNLSPDSPIYSLEYEGDTTAFTNKAYKDFTAFKSVTAKTGINLNLRNTATNAIVATLPNVELKNQQIYTVWAKGLVAAAPTDTLQRIGIKITRLVQNF</sequence>
<dbReference type="Proteomes" id="UP000198850">
    <property type="component" value="Unassembled WGS sequence"/>
</dbReference>
<organism evidence="3 4">
    <name type="scientific">Pedobacter hartonius</name>
    <dbReference type="NCBI Taxonomy" id="425514"/>
    <lineage>
        <taxon>Bacteria</taxon>
        <taxon>Pseudomonadati</taxon>
        <taxon>Bacteroidota</taxon>
        <taxon>Sphingobacteriia</taxon>
        <taxon>Sphingobacteriales</taxon>
        <taxon>Sphingobacteriaceae</taxon>
        <taxon>Pedobacter</taxon>
    </lineage>
</organism>
<feature type="signal peptide" evidence="1">
    <location>
        <begin position="1"/>
        <end position="34"/>
    </location>
</feature>
<feature type="chain" id="PRO_5011604435" description="DUF4397 domain-containing protein" evidence="1">
    <location>
        <begin position="35"/>
        <end position="245"/>
    </location>
</feature>
<dbReference type="AlphaFoldDB" id="A0A1H4AQ71"/>